<feature type="binding site" evidence="16">
    <location>
        <position position="159"/>
    </location>
    <ligand>
        <name>Mg(2+)</name>
        <dbReference type="ChEBI" id="CHEBI:18420"/>
    </ligand>
</feature>
<dbReference type="FunFam" id="3.40.50.970:FF:000003">
    <property type="entry name" value="Transketolase"/>
    <property type="match status" value="1"/>
</dbReference>
<gene>
    <name evidence="20" type="ORF">BWR60_24745</name>
</gene>
<feature type="binding site" evidence="15">
    <location>
        <position position="438"/>
    </location>
    <ligand>
        <name>thiamine diphosphate</name>
        <dbReference type="ChEBI" id="CHEBI:58937"/>
    </ligand>
</feature>
<dbReference type="PANTHER" id="PTHR43522">
    <property type="entry name" value="TRANSKETOLASE"/>
    <property type="match status" value="1"/>
</dbReference>
<evidence type="ECO:0000256" key="1">
    <source>
        <dbReference type="ARBA" id="ARBA00001913"/>
    </source>
</evidence>
<keyword evidence="6 18" id="KW-0808">Transferase</keyword>
<feature type="site" description="Important for catalytic activity" evidence="17">
    <location>
        <position position="263"/>
    </location>
</feature>
<evidence type="ECO:0000256" key="11">
    <source>
        <dbReference type="ARBA" id="ARBA00049473"/>
    </source>
</evidence>
<feature type="binding site" evidence="15">
    <location>
        <begin position="121"/>
        <end position="123"/>
    </location>
    <ligand>
        <name>thiamine diphosphate</name>
        <dbReference type="ChEBI" id="CHEBI:58937"/>
    </ligand>
</feature>
<dbReference type="InterPro" id="IPR009014">
    <property type="entry name" value="Transketo_C/PFOR_II"/>
</dbReference>
<evidence type="ECO:0000256" key="16">
    <source>
        <dbReference type="PIRSR" id="PIRSR605478-4"/>
    </source>
</evidence>
<dbReference type="PROSITE" id="PS00801">
    <property type="entry name" value="TRANSKETOLASE_1"/>
    <property type="match status" value="1"/>
</dbReference>
<evidence type="ECO:0000256" key="12">
    <source>
        <dbReference type="NCBIfam" id="TIGR00232"/>
    </source>
</evidence>
<evidence type="ECO:0000256" key="7">
    <source>
        <dbReference type="ARBA" id="ARBA00022723"/>
    </source>
</evidence>
<dbReference type="NCBIfam" id="TIGR00232">
    <property type="entry name" value="tktlase_bact"/>
    <property type="match status" value="1"/>
</dbReference>
<comment type="cofactor">
    <cofactor evidence="1">
        <name>Ca(2+)</name>
        <dbReference type="ChEBI" id="CHEBI:29108"/>
    </cofactor>
</comment>
<dbReference type="InterPro" id="IPR005474">
    <property type="entry name" value="Transketolase_N"/>
</dbReference>
<evidence type="ECO:0000256" key="8">
    <source>
        <dbReference type="ARBA" id="ARBA00022837"/>
    </source>
</evidence>
<dbReference type="Pfam" id="PF22613">
    <property type="entry name" value="Transketolase_C_1"/>
    <property type="match status" value="1"/>
</dbReference>
<comment type="subunit">
    <text evidence="4 18">Homodimer.</text>
</comment>
<dbReference type="CDD" id="cd02012">
    <property type="entry name" value="TPP_TK"/>
    <property type="match status" value="1"/>
</dbReference>
<dbReference type="RefSeq" id="WP_088153966.1">
    <property type="nucleotide sequence ID" value="NZ_NHON01000058.1"/>
</dbReference>
<keyword evidence="10 15" id="KW-0786">Thiamine pyrophosphate</keyword>
<dbReference type="EMBL" id="NHON01000058">
    <property type="protein sequence ID" value="OWJ64416.1"/>
    <property type="molecule type" value="Genomic_DNA"/>
</dbReference>
<organism evidence="20 21">
    <name type="scientific">Inquilinus limosus</name>
    <dbReference type="NCBI Taxonomy" id="171674"/>
    <lineage>
        <taxon>Bacteria</taxon>
        <taxon>Pseudomonadati</taxon>
        <taxon>Pseudomonadota</taxon>
        <taxon>Alphaproteobacteria</taxon>
        <taxon>Rhodospirillales</taxon>
        <taxon>Rhodospirillaceae</taxon>
        <taxon>Inquilinus</taxon>
    </lineage>
</organism>
<dbReference type="GO" id="GO:0005829">
    <property type="term" value="C:cytosol"/>
    <property type="evidence" value="ECO:0007669"/>
    <property type="project" value="TreeGrafter"/>
</dbReference>
<feature type="domain" description="Transketolase-like pyrimidine-binding" evidence="19">
    <location>
        <begin position="355"/>
        <end position="526"/>
    </location>
</feature>
<feature type="binding site" evidence="14">
    <location>
        <position position="521"/>
    </location>
    <ligand>
        <name>substrate</name>
    </ligand>
</feature>
<dbReference type="GO" id="GO:0046872">
    <property type="term" value="F:metal ion binding"/>
    <property type="evidence" value="ECO:0007669"/>
    <property type="project" value="UniProtKB-KW"/>
</dbReference>
<evidence type="ECO:0000256" key="17">
    <source>
        <dbReference type="PIRSR" id="PIRSR605478-5"/>
    </source>
</evidence>
<dbReference type="AlphaFoldDB" id="A0A211ZGU2"/>
<dbReference type="FunFam" id="3.40.50.970:FF:000004">
    <property type="entry name" value="Transketolase"/>
    <property type="match status" value="1"/>
</dbReference>
<dbReference type="Pfam" id="PF00456">
    <property type="entry name" value="Transketolase_N"/>
    <property type="match status" value="1"/>
</dbReference>
<dbReference type="STRING" id="1122125.GCA_000423185_04585"/>
<keyword evidence="8 18" id="KW-0106">Calcium</keyword>
<evidence type="ECO:0000256" key="9">
    <source>
        <dbReference type="ARBA" id="ARBA00022842"/>
    </source>
</evidence>
<reference evidence="21" key="1">
    <citation type="submission" date="2017-05" db="EMBL/GenBank/DDBJ databases">
        <authorList>
            <person name="Macchi M."/>
            <person name="Festa S."/>
            <person name="Coppotelli B.M."/>
            <person name="Morelli I.S."/>
        </authorList>
    </citation>
    <scope>NUCLEOTIDE SEQUENCE [LARGE SCALE GENOMIC DNA]</scope>
    <source>
        <strain evidence="21">I</strain>
    </source>
</reference>
<comment type="cofactor">
    <cofactor evidence="2">
        <name>Co(2+)</name>
        <dbReference type="ChEBI" id="CHEBI:48828"/>
    </cofactor>
</comment>
<dbReference type="CDD" id="cd07033">
    <property type="entry name" value="TPP_PYR_DXS_TK_like"/>
    <property type="match status" value="1"/>
</dbReference>
<evidence type="ECO:0000256" key="10">
    <source>
        <dbReference type="ARBA" id="ARBA00023052"/>
    </source>
</evidence>
<dbReference type="InterPro" id="IPR029061">
    <property type="entry name" value="THDP-binding"/>
</dbReference>
<dbReference type="EC" id="2.2.1.1" evidence="5 12"/>
<feature type="binding site" evidence="15">
    <location>
        <position position="263"/>
    </location>
    <ligand>
        <name>thiamine diphosphate</name>
        <dbReference type="ChEBI" id="CHEBI:58937"/>
    </ligand>
</feature>
<keyword evidence="9 16" id="KW-0460">Magnesium</keyword>
<comment type="similarity">
    <text evidence="3 18">Belongs to the transketolase family.</text>
</comment>
<comment type="function">
    <text evidence="18">Catalyzes the transfer of a two-carbon ketol group from a ketose donor to an aldose acceptor, via a covalent intermediate with the cofactor thiamine pyrophosphate.</text>
</comment>
<evidence type="ECO:0000256" key="2">
    <source>
        <dbReference type="ARBA" id="ARBA00001941"/>
    </source>
</evidence>
<feature type="binding site" evidence="14">
    <location>
        <position position="32"/>
    </location>
    <ligand>
        <name>substrate</name>
    </ligand>
</feature>
<sequence>MSDSPRTVTHSDMANAIRFLSLDAVEAAKSGHPGMPMGMADVATVLFSRYLKFDAAHPTWADRDRFILSGGHGSMLLYSLMYLTGNSKITLDEIKHFRQLGHHTAGHPEVDHEAGIETTTGPLGQGLGNAVGFALAERILNARFGDELVNHHTWVTCGDGDLEEGISHEACSLAGHLKLGRLIVLYDDNHITIDGPTSLSFSDDVQKRFEGYHWHVQRVDGHDTDAIAAAIDAALADDRPSLIACRTIIGWGAPNKQGTSGVHGSALGKDEVAATRANLNWPYPPFEVPETTIAAWREIGKRGDAERQAWDARLAKTPAETRAAFRHAMDGTLPSGLDGILAKFKAETSAAKPSLATRTASGQVLELLVPAIPELIGGSADLTPSNNTKTKVSTDIEPGKYGGRYIRYGVREHGMAAAMNGLTLHGGVIPYGATFLTFTDYCRPSIRLAALMRQRVVYVMTHDSIGLGEDGPTHQPVEHVSALRAIPHLMVFRPCDAVETAEAWQIALETQDAPSVLALTRQNLPTLRLDANAENLSAKGGYILREATGTPRVLLVATGSEVSIANEARDLLEAEGIGTRLVSMPCTALFDRQPSDYRRRVLGQGVVRIAVEAGVRHGWDHYIGPDGAFVGMTGFGASGPYEQLYKHFGITAEAVVAAAKAKL</sequence>
<dbReference type="GO" id="GO:0004802">
    <property type="term" value="F:transketolase activity"/>
    <property type="evidence" value="ECO:0007669"/>
    <property type="project" value="UniProtKB-UniRule"/>
</dbReference>
<evidence type="ECO:0000256" key="15">
    <source>
        <dbReference type="PIRSR" id="PIRSR605478-3"/>
    </source>
</evidence>
<feature type="binding site" evidence="14">
    <location>
        <position position="263"/>
    </location>
    <ligand>
        <name>substrate</name>
    </ligand>
</feature>
<protein>
    <recommendedName>
        <fullName evidence="5 12">Transketolase</fullName>
        <ecNumber evidence="5 12">2.2.1.1</ecNumber>
    </recommendedName>
</protein>
<proteinExistence type="inferred from homology"/>
<dbReference type="SUPFAM" id="SSF52518">
    <property type="entry name" value="Thiamin diphosphate-binding fold (THDP-binding)"/>
    <property type="match status" value="2"/>
</dbReference>
<keyword evidence="7 16" id="KW-0479">Metal-binding</keyword>
<comment type="cofactor">
    <cofactor evidence="18">
        <name>Mg(2+)</name>
        <dbReference type="ChEBI" id="CHEBI:18420"/>
    </cofactor>
    <cofactor evidence="18">
        <name>Ca(2+)</name>
        <dbReference type="ChEBI" id="CHEBI:29108"/>
    </cofactor>
    <cofactor evidence="18">
        <name>Mn(2+)</name>
        <dbReference type="ChEBI" id="CHEBI:29035"/>
    </cofactor>
    <cofactor evidence="18">
        <name>Co(2+)</name>
        <dbReference type="ChEBI" id="CHEBI:48828"/>
    </cofactor>
    <text evidence="18">Binds 1 Mg(2+) ion per subunit. Can also utilize other divalent metal cations, such as Ca(2+), Mn(2+) and Co(2+).</text>
</comment>
<dbReference type="Gene3D" id="3.40.50.920">
    <property type="match status" value="1"/>
</dbReference>
<feature type="site" description="Important for catalytic activity" evidence="17">
    <location>
        <position position="32"/>
    </location>
</feature>
<evidence type="ECO:0000259" key="19">
    <source>
        <dbReference type="SMART" id="SM00861"/>
    </source>
</evidence>
<feature type="binding site" evidence="14">
    <location>
        <position position="470"/>
    </location>
    <ligand>
        <name>substrate</name>
    </ligand>
</feature>
<dbReference type="InterPro" id="IPR055152">
    <property type="entry name" value="Transketolase-like_C_2"/>
</dbReference>
<evidence type="ECO:0000256" key="14">
    <source>
        <dbReference type="PIRSR" id="PIRSR605478-2"/>
    </source>
</evidence>
<evidence type="ECO:0000256" key="3">
    <source>
        <dbReference type="ARBA" id="ARBA00007131"/>
    </source>
</evidence>
<dbReference type="InterPro" id="IPR020826">
    <property type="entry name" value="Transketolase_BS"/>
</dbReference>
<evidence type="ECO:0000256" key="4">
    <source>
        <dbReference type="ARBA" id="ARBA00011738"/>
    </source>
</evidence>
<evidence type="ECO:0000256" key="5">
    <source>
        <dbReference type="ARBA" id="ARBA00013152"/>
    </source>
</evidence>
<accession>A0A211ZGU2</accession>
<comment type="caution">
    <text evidence="20">The sequence shown here is derived from an EMBL/GenBank/DDBJ whole genome shotgun (WGS) entry which is preliminary data.</text>
</comment>
<feature type="binding site" evidence="14">
    <location>
        <position position="474"/>
    </location>
    <ligand>
        <name>substrate</name>
    </ligand>
</feature>
<feature type="binding site" evidence="16">
    <location>
        <position position="191"/>
    </location>
    <ligand>
        <name>Mg(2+)</name>
        <dbReference type="ChEBI" id="CHEBI:18420"/>
    </ligand>
</feature>
<dbReference type="SUPFAM" id="SSF52922">
    <property type="entry name" value="TK C-terminal domain-like"/>
    <property type="match status" value="1"/>
</dbReference>
<keyword evidence="21" id="KW-1185">Reference proteome</keyword>
<dbReference type="OrthoDB" id="8732661at2"/>
<evidence type="ECO:0000313" key="20">
    <source>
        <dbReference type="EMBL" id="OWJ64416.1"/>
    </source>
</evidence>
<dbReference type="InterPro" id="IPR033247">
    <property type="entry name" value="Transketolase_fam"/>
</dbReference>
<feature type="active site" description="Proton donor" evidence="13">
    <location>
        <position position="412"/>
    </location>
</feature>
<dbReference type="InterPro" id="IPR005475">
    <property type="entry name" value="Transketolase-like_Pyr-bd"/>
</dbReference>
<evidence type="ECO:0000313" key="21">
    <source>
        <dbReference type="Proteomes" id="UP000196655"/>
    </source>
</evidence>
<feature type="binding site" evidence="14">
    <location>
        <position position="385"/>
    </location>
    <ligand>
        <name>substrate</name>
    </ligand>
</feature>
<name>A0A211ZGU2_9PROT</name>
<evidence type="ECO:0000256" key="13">
    <source>
        <dbReference type="PIRSR" id="PIRSR605478-1"/>
    </source>
</evidence>
<feature type="binding site" evidence="16">
    <location>
        <position position="189"/>
    </location>
    <ligand>
        <name>Mg(2+)</name>
        <dbReference type="ChEBI" id="CHEBI:18420"/>
    </ligand>
</feature>
<dbReference type="InterPro" id="IPR049557">
    <property type="entry name" value="Transketolase_CS"/>
</dbReference>
<feature type="binding site" evidence="15">
    <location>
        <position position="189"/>
    </location>
    <ligand>
        <name>thiamine diphosphate</name>
        <dbReference type="ChEBI" id="CHEBI:58937"/>
    </ligand>
</feature>
<comment type="cofactor">
    <cofactor evidence="16">
        <name>Mg(2+)</name>
        <dbReference type="ChEBI" id="CHEBI:18420"/>
    </cofactor>
    <text evidence="16">Binds 1 Mg(2+) ion per subunit. Can also utilize other divalent metal cations, such as Ca(2+), Mn(2+) and Co(2+).</text>
</comment>
<dbReference type="Proteomes" id="UP000196655">
    <property type="component" value="Unassembled WGS sequence"/>
</dbReference>
<dbReference type="InterPro" id="IPR005478">
    <property type="entry name" value="Transketolase_bac-like"/>
</dbReference>
<dbReference type="GO" id="GO:0009052">
    <property type="term" value="P:pentose-phosphate shunt, non-oxidative branch"/>
    <property type="evidence" value="ECO:0007669"/>
    <property type="project" value="UniProtKB-ARBA"/>
</dbReference>
<dbReference type="PROSITE" id="PS00802">
    <property type="entry name" value="TRANSKETOLASE_2"/>
    <property type="match status" value="1"/>
</dbReference>
<dbReference type="Gene3D" id="3.40.50.970">
    <property type="match status" value="2"/>
</dbReference>
<comment type="catalytic activity">
    <reaction evidence="11 18">
        <text>D-sedoheptulose 7-phosphate + D-glyceraldehyde 3-phosphate = aldehydo-D-ribose 5-phosphate + D-xylulose 5-phosphate</text>
        <dbReference type="Rhea" id="RHEA:10508"/>
        <dbReference type="ChEBI" id="CHEBI:57483"/>
        <dbReference type="ChEBI" id="CHEBI:57737"/>
        <dbReference type="ChEBI" id="CHEBI:58273"/>
        <dbReference type="ChEBI" id="CHEBI:59776"/>
        <dbReference type="EC" id="2.2.1.1"/>
    </reaction>
</comment>
<evidence type="ECO:0000256" key="18">
    <source>
        <dbReference type="RuleBase" id="RU004996"/>
    </source>
</evidence>
<feature type="binding site" evidence="15">
    <location>
        <position position="160"/>
    </location>
    <ligand>
        <name>thiamine diphosphate</name>
        <dbReference type="ChEBI" id="CHEBI:58937"/>
    </ligand>
</feature>
<dbReference type="PANTHER" id="PTHR43522:SF2">
    <property type="entry name" value="TRANSKETOLASE 1-RELATED"/>
    <property type="match status" value="1"/>
</dbReference>
<comment type="cofactor">
    <cofactor evidence="15">
        <name>thiamine diphosphate</name>
        <dbReference type="ChEBI" id="CHEBI:58937"/>
    </cofactor>
    <text evidence="15">Binds 1 thiamine pyrophosphate per subunit. During the reaction, the substrate forms a covalent intermediate with the cofactor.</text>
</comment>
<feature type="binding site" evidence="14">
    <location>
        <position position="462"/>
    </location>
    <ligand>
        <name>substrate</name>
    </ligand>
</feature>
<dbReference type="FunFam" id="3.40.50.920:FF:000003">
    <property type="entry name" value="Transketolase"/>
    <property type="match status" value="1"/>
</dbReference>
<evidence type="ECO:0000256" key="6">
    <source>
        <dbReference type="ARBA" id="ARBA00022679"/>
    </source>
</evidence>
<feature type="binding site" evidence="14">
    <location>
        <position position="358"/>
    </location>
    <ligand>
        <name>substrate</name>
    </ligand>
</feature>
<dbReference type="Pfam" id="PF02779">
    <property type="entry name" value="Transket_pyr"/>
    <property type="match status" value="1"/>
</dbReference>
<feature type="binding site" evidence="15">
    <location>
        <position position="72"/>
    </location>
    <ligand>
        <name>thiamine diphosphate</name>
        <dbReference type="ChEBI" id="CHEBI:58937"/>
    </ligand>
</feature>
<dbReference type="SMART" id="SM00861">
    <property type="entry name" value="Transket_pyr"/>
    <property type="match status" value="1"/>
</dbReference>